<sequence length="69" mass="7962">MDFLITIALIYFAYRGYQWYQATQAQVKSGGQQPPEVDADFDFDSPTRPQPGDENDYIDYEEIKSNSES</sequence>
<evidence type="ECO:0000256" key="1">
    <source>
        <dbReference type="SAM" id="MobiDB-lite"/>
    </source>
</evidence>
<name>A0ABX0XHB0_9BACT</name>
<accession>A0ABX0XHB0</accession>
<organism evidence="2 3">
    <name type="scientific">Neolewinella antarctica</name>
    <dbReference type="NCBI Taxonomy" id="442734"/>
    <lineage>
        <taxon>Bacteria</taxon>
        <taxon>Pseudomonadati</taxon>
        <taxon>Bacteroidota</taxon>
        <taxon>Saprospiria</taxon>
        <taxon>Saprospirales</taxon>
        <taxon>Lewinellaceae</taxon>
        <taxon>Neolewinella</taxon>
    </lineage>
</organism>
<protein>
    <submittedName>
        <fullName evidence="2">Uncharacterized membrane protein YebE (DUF533 family)</fullName>
    </submittedName>
</protein>
<dbReference type="EMBL" id="JAATJH010000009">
    <property type="protein sequence ID" value="NJC28251.1"/>
    <property type="molecule type" value="Genomic_DNA"/>
</dbReference>
<dbReference type="RefSeq" id="WP_168040072.1">
    <property type="nucleotide sequence ID" value="NZ_JAATJH010000009.1"/>
</dbReference>
<feature type="region of interest" description="Disordered" evidence="1">
    <location>
        <begin position="28"/>
        <end position="69"/>
    </location>
</feature>
<evidence type="ECO:0000313" key="3">
    <source>
        <dbReference type="Proteomes" id="UP000770785"/>
    </source>
</evidence>
<keyword evidence="3" id="KW-1185">Reference proteome</keyword>
<gene>
    <name evidence="2" type="ORF">GGR27_003772</name>
</gene>
<evidence type="ECO:0000313" key="2">
    <source>
        <dbReference type="EMBL" id="NJC28251.1"/>
    </source>
</evidence>
<comment type="caution">
    <text evidence="2">The sequence shown here is derived from an EMBL/GenBank/DDBJ whole genome shotgun (WGS) entry which is preliminary data.</text>
</comment>
<proteinExistence type="predicted"/>
<dbReference type="Proteomes" id="UP000770785">
    <property type="component" value="Unassembled WGS sequence"/>
</dbReference>
<reference evidence="2 3" key="1">
    <citation type="submission" date="2020-03" db="EMBL/GenBank/DDBJ databases">
        <title>Genomic Encyclopedia of Type Strains, Phase IV (KMG-IV): sequencing the most valuable type-strain genomes for metagenomic binning, comparative biology and taxonomic classification.</title>
        <authorList>
            <person name="Goeker M."/>
        </authorList>
    </citation>
    <scope>NUCLEOTIDE SEQUENCE [LARGE SCALE GENOMIC DNA]</scope>
    <source>
        <strain evidence="2 3">DSM 105096</strain>
    </source>
</reference>